<keyword evidence="2" id="KW-0472">Membrane</keyword>
<gene>
    <name evidence="3" type="ORF">RIF29_18800</name>
</gene>
<proteinExistence type="predicted"/>
<keyword evidence="2" id="KW-1133">Transmembrane helix</keyword>
<comment type="caution">
    <text evidence="3">The sequence shown here is derived from an EMBL/GenBank/DDBJ whole genome shotgun (WGS) entry which is preliminary data.</text>
</comment>
<feature type="transmembrane region" description="Helical" evidence="2">
    <location>
        <begin position="49"/>
        <end position="68"/>
    </location>
</feature>
<evidence type="ECO:0000256" key="1">
    <source>
        <dbReference type="SAM" id="Coils"/>
    </source>
</evidence>
<evidence type="ECO:0000313" key="3">
    <source>
        <dbReference type="EMBL" id="KAK7266158.1"/>
    </source>
</evidence>
<evidence type="ECO:0000256" key="2">
    <source>
        <dbReference type="SAM" id="Phobius"/>
    </source>
</evidence>
<accession>A0AAN9F1R8</accession>
<organism evidence="3 4">
    <name type="scientific">Crotalaria pallida</name>
    <name type="common">Smooth rattlebox</name>
    <name type="synonym">Crotalaria striata</name>
    <dbReference type="NCBI Taxonomy" id="3830"/>
    <lineage>
        <taxon>Eukaryota</taxon>
        <taxon>Viridiplantae</taxon>
        <taxon>Streptophyta</taxon>
        <taxon>Embryophyta</taxon>
        <taxon>Tracheophyta</taxon>
        <taxon>Spermatophyta</taxon>
        <taxon>Magnoliopsida</taxon>
        <taxon>eudicotyledons</taxon>
        <taxon>Gunneridae</taxon>
        <taxon>Pentapetalae</taxon>
        <taxon>rosids</taxon>
        <taxon>fabids</taxon>
        <taxon>Fabales</taxon>
        <taxon>Fabaceae</taxon>
        <taxon>Papilionoideae</taxon>
        <taxon>50 kb inversion clade</taxon>
        <taxon>genistoids sensu lato</taxon>
        <taxon>core genistoids</taxon>
        <taxon>Crotalarieae</taxon>
        <taxon>Crotalaria</taxon>
    </lineage>
</organism>
<dbReference type="AlphaFoldDB" id="A0AAN9F1R8"/>
<feature type="coiled-coil region" evidence="1">
    <location>
        <begin position="212"/>
        <end position="243"/>
    </location>
</feature>
<name>A0AAN9F1R8_CROPI</name>
<dbReference type="Proteomes" id="UP001372338">
    <property type="component" value="Unassembled WGS sequence"/>
</dbReference>
<keyword evidence="2" id="KW-0812">Transmembrane</keyword>
<keyword evidence="4" id="KW-1185">Reference proteome</keyword>
<protein>
    <submittedName>
        <fullName evidence="3">Uncharacterized protein</fullName>
    </submittedName>
</protein>
<sequence length="378" mass="42215">MKLLGTINVVNEFHNMICNHKRICQACRPLMKLIGMWGSVKALARGKEYLMGVVILAPEAILAWFPFLSASSLHFYFRMEALVLKANGLVKLIQEHFDAYPSHAKAEEAFTEAKSAACLAELTLVLQKETLELMMDIREGFIWDGGFIWDYFFQHLGVDPYAIQTSDIIQAAAAVVTRVAQPAITFSDRYFFNSHVSSRRHKYRPAAPKLTVQQLERRLAAAAEAAAAEAAAAEAEAAAAEAAAFLLIQLHAIERVKAAQEQVGRAVHQIRLHKILMCNYPRGYYPYVKWVRCCSMLKLAEQIINISDCALSLAESARTADTTTTAATTAETLAFIAESIAAVTFNLSNQARGRQLFEAWFEDYFGFPAPRNLTYEYE</sequence>
<dbReference type="EMBL" id="JAYWIO010000004">
    <property type="protein sequence ID" value="KAK7266158.1"/>
    <property type="molecule type" value="Genomic_DNA"/>
</dbReference>
<evidence type="ECO:0000313" key="4">
    <source>
        <dbReference type="Proteomes" id="UP001372338"/>
    </source>
</evidence>
<keyword evidence="1" id="KW-0175">Coiled coil</keyword>
<reference evidence="3 4" key="1">
    <citation type="submission" date="2024-01" db="EMBL/GenBank/DDBJ databases">
        <title>The genomes of 5 underutilized Papilionoideae crops provide insights into root nodulation and disease resistanc.</title>
        <authorList>
            <person name="Yuan L."/>
        </authorList>
    </citation>
    <scope>NUCLEOTIDE SEQUENCE [LARGE SCALE GENOMIC DNA]</scope>
    <source>
        <strain evidence="3">ZHUSHIDOU_FW_LH</strain>
        <tissue evidence="3">Leaf</tissue>
    </source>
</reference>